<evidence type="ECO:0000259" key="1">
    <source>
        <dbReference type="PROSITE" id="PS50132"/>
    </source>
</evidence>
<accession>A0A8C6WZ67</accession>
<dbReference type="Gene3D" id="1.10.167.10">
    <property type="entry name" value="Regulator of G-protein Signalling 4, domain 2"/>
    <property type="match status" value="1"/>
</dbReference>
<dbReference type="InterPro" id="IPR044926">
    <property type="entry name" value="RGS_subdomain_2"/>
</dbReference>
<protein>
    <submittedName>
        <fullName evidence="2">Si:ch211-117l17.6</fullName>
    </submittedName>
</protein>
<feature type="domain" description="RGS" evidence="1">
    <location>
        <begin position="62"/>
        <end position="164"/>
    </location>
</feature>
<dbReference type="Proteomes" id="UP000694523">
    <property type="component" value="Unplaced"/>
</dbReference>
<dbReference type="SMART" id="SM00315">
    <property type="entry name" value="RGS"/>
    <property type="match status" value="1"/>
</dbReference>
<name>A0A8C6WZ67_9GOBI</name>
<keyword evidence="3" id="KW-1185">Reference proteome</keyword>
<organism evidence="2 3">
    <name type="scientific">Neogobius melanostomus</name>
    <name type="common">round goby</name>
    <dbReference type="NCBI Taxonomy" id="47308"/>
    <lineage>
        <taxon>Eukaryota</taxon>
        <taxon>Metazoa</taxon>
        <taxon>Chordata</taxon>
        <taxon>Craniata</taxon>
        <taxon>Vertebrata</taxon>
        <taxon>Euteleostomi</taxon>
        <taxon>Actinopterygii</taxon>
        <taxon>Neopterygii</taxon>
        <taxon>Teleostei</taxon>
        <taxon>Neoteleostei</taxon>
        <taxon>Acanthomorphata</taxon>
        <taxon>Gobiaria</taxon>
        <taxon>Gobiiformes</taxon>
        <taxon>Gobioidei</taxon>
        <taxon>Gobiidae</taxon>
        <taxon>Benthophilinae</taxon>
        <taxon>Neogobiini</taxon>
        <taxon>Neogobius</taxon>
    </lineage>
</organism>
<dbReference type="PRINTS" id="PR01301">
    <property type="entry name" value="RGSPROTEIN"/>
</dbReference>
<sequence>MPKMLFSKFRFYDIKDLLSEVKRPKRWVNTRSAGIDFCFLQIDRCGAAAVKEEETLQQTSSFRRFLQSEFSEENLDFWLACEDFRTISSEPELRSRAYEIYQEFLEPTSKREVNVDQSIRDQILGSLDKPSALCFAAAQRHVFTLMEKDSLPRYVLSQKYQSLSSRSRTQWYI</sequence>
<dbReference type="Pfam" id="PF00615">
    <property type="entry name" value="RGS"/>
    <property type="match status" value="1"/>
</dbReference>
<proteinExistence type="predicted"/>
<dbReference type="PANTHER" id="PTHR10845:SF160">
    <property type="entry name" value="REGULATOR OF G-PROTEIN SIGNALING 21"/>
    <property type="match status" value="1"/>
</dbReference>
<evidence type="ECO:0000313" key="2">
    <source>
        <dbReference type="Ensembl" id="ENSNMLP00000042328.1"/>
    </source>
</evidence>
<dbReference type="Ensembl" id="ENSNMLT00000047010.1">
    <property type="protein sequence ID" value="ENSNMLP00000042328.1"/>
    <property type="gene ID" value="ENSNMLG00000025788.1"/>
</dbReference>
<dbReference type="PROSITE" id="PS50132">
    <property type="entry name" value="RGS"/>
    <property type="match status" value="1"/>
</dbReference>
<dbReference type="InterPro" id="IPR036305">
    <property type="entry name" value="RGS_sf"/>
</dbReference>
<reference evidence="2" key="1">
    <citation type="submission" date="2025-08" db="UniProtKB">
        <authorList>
            <consortium name="Ensembl"/>
        </authorList>
    </citation>
    <scope>IDENTIFICATION</scope>
</reference>
<dbReference type="AlphaFoldDB" id="A0A8C6WZ67"/>
<dbReference type="FunFam" id="1.10.167.10:FF:000001">
    <property type="entry name" value="Putative regulator of g-protein signaling 12"/>
    <property type="match status" value="1"/>
</dbReference>
<reference evidence="2" key="2">
    <citation type="submission" date="2025-09" db="UniProtKB">
        <authorList>
            <consortium name="Ensembl"/>
        </authorList>
    </citation>
    <scope>IDENTIFICATION</scope>
</reference>
<dbReference type="InterPro" id="IPR016137">
    <property type="entry name" value="RGS"/>
</dbReference>
<dbReference type="SUPFAM" id="SSF48097">
    <property type="entry name" value="Regulator of G-protein signaling, RGS"/>
    <property type="match status" value="1"/>
</dbReference>
<evidence type="ECO:0000313" key="3">
    <source>
        <dbReference type="Proteomes" id="UP000694523"/>
    </source>
</evidence>
<dbReference type="PANTHER" id="PTHR10845">
    <property type="entry name" value="REGULATOR OF G PROTEIN SIGNALING"/>
    <property type="match status" value="1"/>
</dbReference>